<reference evidence="3 4" key="1">
    <citation type="journal article" date="2019" name="Int. J. Syst. Evol. Microbiol.">
        <title>The Global Catalogue of Microorganisms (GCM) 10K type strain sequencing project: providing services to taxonomists for standard genome sequencing and annotation.</title>
        <authorList>
            <consortium name="The Broad Institute Genomics Platform"/>
            <consortium name="The Broad Institute Genome Sequencing Center for Infectious Disease"/>
            <person name="Wu L."/>
            <person name="Ma J."/>
        </authorList>
    </citation>
    <scope>NUCLEOTIDE SEQUENCE [LARGE SCALE GENOMIC DNA]</scope>
    <source>
        <strain evidence="3 4">JCM 14546</strain>
    </source>
</reference>
<evidence type="ECO:0000313" key="4">
    <source>
        <dbReference type="Proteomes" id="UP001500755"/>
    </source>
</evidence>
<dbReference type="InterPro" id="IPR009827">
    <property type="entry name" value="MatC_N"/>
</dbReference>
<protein>
    <recommendedName>
        <fullName evidence="2">Dicarboxylate carrier MatC N-terminal domain-containing protein</fullName>
    </recommendedName>
</protein>
<dbReference type="Pfam" id="PF07158">
    <property type="entry name" value="MatC_N"/>
    <property type="match status" value="1"/>
</dbReference>
<organism evidence="3 4">
    <name type="scientific">Brevibacterium samyangense</name>
    <dbReference type="NCBI Taxonomy" id="366888"/>
    <lineage>
        <taxon>Bacteria</taxon>
        <taxon>Bacillati</taxon>
        <taxon>Actinomycetota</taxon>
        <taxon>Actinomycetes</taxon>
        <taxon>Micrococcales</taxon>
        <taxon>Brevibacteriaceae</taxon>
        <taxon>Brevibacterium</taxon>
    </lineage>
</organism>
<proteinExistence type="predicted"/>
<keyword evidence="1" id="KW-0812">Transmembrane</keyword>
<feature type="transmembrane region" description="Helical" evidence="1">
    <location>
        <begin position="93"/>
        <end position="114"/>
    </location>
</feature>
<sequence>MIPEIVGIAGLVLVFALSMWRGVSMGAIALVAAFALGTLYFGVDAADVAAGFPGNLLVTLVGVTFFFGLARANGTVQHVVDSAVRLVRGRRALIPWVFFLLAALITGSGALSAATNSILIPVGLAFAAR</sequence>
<accession>A0ABN2TL19</accession>
<dbReference type="EMBL" id="BAAANO010000025">
    <property type="protein sequence ID" value="GAA2012523.1"/>
    <property type="molecule type" value="Genomic_DNA"/>
</dbReference>
<name>A0ABN2TL19_9MICO</name>
<feature type="transmembrane region" description="Helical" evidence="1">
    <location>
        <begin position="49"/>
        <end position="72"/>
    </location>
</feature>
<evidence type="ECO:0000256" key="1">
    <source>
        <dbReference type="SAM" id="Phobius"/>
    </source>
</evidence>
<keyword evidence="1" id="KW-0472">Membrane</keyword>
<comment type="caution">
    <text evidence="3">The sequence shown here is derived from an EMBL/GenBank/DDBJ whole genome shotgun (WGS) entry which is preliminary data.</text>
</comment>
<feature type="domain" description="Dicarboxylate carrier MatC N-terminal" evidence="2">
    <location>
        <begin position="1"/>
        <end position="129"/>
    </location>
</feature>
<evidence type="ECO:0000259" key="2">
    <source>
        <dbReference type="Pfam" id="PF07158"/>
    </source>
</evidence>
<keyword evidence="1" id="KW-1133">Transmembrane helix</keyword>
<dbReference type="RefSeq" id="WP_344310188.1">
    <property type="nucleotide sequence ID" value="NZ_BAAANO010000025.1"/>
</dbReference>
<dbReference type="Proteomes" id="UP001500755">
    <property type="component" value="Unassembled WGS sequence"/>
</dbReference>
<gene>
    <name evidence="3" type="ORF">GCM10009755_25060</name>
</gene>
<evidence type="ECO:0000313" key="3">
    <source>
        <dbReference type="EMBL" id="GAA2012523.1"/>
    </source>
</evidence>
<keyword evidence="4" id="KW-1185">Reference proteome</keyword>